<dbReference type="FunFam" id="3.30.70.270:FF:000001">
    <property type="entry name" value="Diguanylate cyclase domain protein"/>
    <property type="match status" value="1"/>
</dbReference>
<feature type="transmembrane region" description="Helical" evidence="3">
    <location>
        <begin position="59"/>
        <end position="74"/>
    </location>
</feature>
<accession>A0A069E668</accession>
<dbReference type="GO" id="GO:1902201">
    <property type="term" value="P:negative regulation of bacterial-type flagellum-dependent cell motility"/>
    <property type="evidence" value="ECO:0007669"/>
    <property type="project" value="TreeGrafter"/>
</dbReference>
<evidence type="ECO:0000313" key="6">
    <source>
        <dbReference type="Proteomes" id="UP000027446"/>
    </source>
</evidence>
<dbReference type="PANTHER" id="PTHR45138:SF9">
    <property type="entry name" value="DIGUANYLATE CYCLASE DGCM-RELATED"/>
    <property type="match status" value="1"/>
</dbReference>
<dbReference type="NCBIfam" id="TIGR00254">
    <property type="entry name" value="GGDEF"/>
    <property type="match status" value="1"/>
</dbReference>
<dbReference type="SMART" id="SM00267">
    <property type="entry name" value="GGDEF"/>
    <property type="match status" value="1"/>
</dbReference>
<evidence type="ECO:0000256" key="2">
    <source>
        <dbReference type="ARBA" id="ARBA00034247"/>
    </source>
</evidence>
<sequence>MMSRVHPQLRIDWSARGRARVWAFTAIGTAVCIAFAFAFDSYNFSSGGWNWGKDPFNNLVIPLLLAPPFFYILLSKMQQLAVAHTELMTVASTDSLTTLLNRRAFTEMVDGYMKRVEEAEKSESRNQGGALLVIDVDHFKRVNDRFGHVTGDEALKLIAGTIRSAVRETDLVGRLGGEEFCVFIPGQSPELASATAERIRRAVAAADFSPGGARHELSVSVGGVAYDSQVPFSDLYRKADERLYAAKHNGRNRVEFVRHEQAGCQPMMH</sequence>
<keyword evidence="3" id="KW-0812">Transmembrane</keyword>
<dbReference type="InterPro" id="IPR000160">
    <property type="entry name" value="GGDEF_dom"/>
</dbReference>
<dbReference type="Pfam" id="PF00990">
    <property type="entry name" value="GGDEF"/>
    <property type="match status" value="1"/>
</dbReference>
<evidence type="ECO:0000256" key="3">
    <source>
        <dbReference type="SAM" id="Phobius"/>
    </source>
</evidence>
<keyword evidence="3" id="KW-0472">Membrane</keyword>
<dbReference type="InterPro" id="IPR043128">
    <property type="entry name" value="Rev_trsase/Diguanyl_cyclase"/>
</dbReference>
<comment type="caution">
    <text evidence="5">The sequence shown here is derived from an EMBL/GenBank/DDBJ whole genome shotgun (WGS) entry which is preliminary data.</text>
</comment>
<feature type="transmembrane region" description="Helical" evidence="3">
    <location>
        <begin position="21"/>
        <end position="39"/>
    </location>
</feature>
<evidence type="ECO:0000259" key="4">
    <source>
        <dbReference type="PROSITE" id="PS50887"/>
    </source>
</evidence>
<dbReference type="eggNOG" id="COG3706">
    <property type="taxonomic scope" value="Bacteria"/>
</dbReference>
<keyword evidence="6" id="KW-1185">Reference proteome</keyword>
<dbReference type="GO" id="GO:0005886">
    <property type="term" value="C:plasma membrane"/>
    <property type="evidence" value="ECO:0007669"/>
    <property type="project" value="TreeGrafter"/>
</dbReference>
<dbReference type="EC" id="2.7.7.65" evidence="1"/>
<dbReference type="SUPFAM" id="SSF55073">
    <property type="entry name" value="Nucleotide cyclase"/>
    <property type="match status" value="1"/>
</dbReference>
<organism evidence="5 6">
    <name type="scientific">Hyphomonas adhaerens MHS-3</name>
    <dbReference type="NCBI Taxonomy" id="1280949"/>
    <lineage>
        <taxon>Bacteria</taxon>
        <taxon>Pseudomonadati</taxon>
        <taxon>Pseudomonadota</taxon>
        <taxon>Alphaproteobacteria</taxon>
        <taxon>Hyphomonadales</taxon>
        <taxon>Hyphomonadaceae</taxon>
        <taxon>Hyphomonas</taxon>
    </lineage>
</organism>
<dbReference type="STRING" id="1280949.HAD_07340"/>
<protein>
    <recommendedName>
        <fullName evidence="1">diguanylate cyclase</fullName>
        <ecNumber evidence="1">2.7.7.65</ecNumber>
    </recommendedName>
</protein>
<keyword evidence="3" id="KW-1133">Transmembrane helix</keyword>
<dbReference type="InterPro" id="IPR050469">
    <property type="entry name" value="Diguanylate_Cyclase"/>
</dbReference>
<dbReference type="Gene3D" id="3.30.70.270">
    <property type="match status" value="1"/>
</dbReference>
<feature type="domain" description="GGDEF" evidence="4">
    <location>
        <begin position="127"/>
        <end position="259"/>
    </location>
</feature>
<comment type="catalytic activity">
    <reaction evidence="2">
        <text>2 GTP = 3',3'-c-di-GMP + 2 diphosphate</text>
        <dbReference type="Rhea" id="RHEA:24898"/>
        <dbReference type="ChEBI" id="CHEBI:33019"/>
        <dbReference type="ChEBI" id="CHEBI:37565"/>
        <dbReference type="ChEBI" id="CHEBI:58805"/>
        <dbReference type="EC" id="2.7.7.65"/>
    </reaction>
</comment>
<evidence type="ECO:0000313" key="5">
    <source>
        <dbReference type="EMBL" id="KCZ85479.1"/>
    </source>
</evidence>
<dbReference type="Proteomes" id="UP000027446">
    <property type="component" value="Unassembled WGS sequence"/>
</dbReference>
<dbReference type="InterPro" id="IPR029787">
    <property type="entry name" value="Nucleotide_cyclase"/>
</dbReference>
<evidence type="ECO:0000256" key="1">
    <source>
        <dbReference type="ARBA" id="ARBA00012528"/>
    </source>
</evidence>
<dbReference type="GO" id="GO:0043709">
    <property type="term" value="P:cell adhesion involved in single-species biofilm formation"/>
    <property type="evidence" value="ECO:0007669"/>
    <property type="project" value="TreeGrafter"/>
</dbReference>
<dbReference type="AlphaFoldDB" id="A0A069E668"/>
<proteinExistence type="predicted"/>
<dbReference type="PATRIC" id="fig|1280949.3.peg.1494"/>
<reference evidence="5 6" key="1">
    <citation type="journal article" date="2014" name="Antonie Van Leeuwenhoek">
        <title>Hyphomonas beringensis sp. nov. and Hyphomonas chukchiensis sp. nov., isolated from surface seawater of the Bering Sea and Chukchi Sea.</title>
        <authorList>
            <person name="Li C."/>
            <person name="Lai Q."/>
            <person name="Li G."/>
            <person name="Dong C."/>
            <person name="Wang J."/>
            <person name="Liao Y."/>
            <person name="Shao Z."/>
        </authorList>
    </citation>
    <scope>NUCLEOTIDE SEQUENCE [LARGE SCALE GENOMIC DNA]</scope>
    <source>
        <strain evidence="5 6">MHS-3</strain>
    </source>
</reference>
<dbReference type="EMBL" id="ARYH01000001">
    <property type="protein sequence ID" value="KCZ85479.1"/>
    <property type="molecule type" value="Genomic_DNA"/>
</dbReference>
<name>A0A069E668_9PROT</name>
<dbReference type="GO" id="GO:0052621">
    <property type="term" value="F:diguanylate cyclase activity"/>
    <property type="evidence" value="ECO:0007669"/>
    <property type="project" value="UniProtKB-EC"/>
</dbReference>
<dbReference type="PROSITE" id="PS50887">
    <property type="entry name" value="GGDEF"/>
    <property type="match status" value="1"/>
</dbReference>
<dbReference type="PANTHER" id="PTHR45138">
    <property type="entry name" value="REGULATORY COMPONENTS OF SENSORY TRANSDUCTION SYSTEM"/>
    <property type="match status" value="1"/>
</dbReference>
<dbReference type="CDD" id="cd01949">
    <property type="entry name" value="GGDEF"/>
    <property type="match status" value="1"/>
</dbReference>
<gene>
    <name evidence="5" type="ORF">HAD_07340</name>
</gene>